<dbReference type="InterPro" id="IPR032560">
    <property type="entry name" value="DUF4932"/>
</dbReference>
<dbReference type="Pfam" id="PF16286">
    <property type="entry name" value="DUF4932"/>
    <property type="match status" value="1"/>
</dbReference>
<name>A0A1G9MQG9_9FIRM</name>
<protein>
    <recommendedName>
        <fullName evidence="4">DUF4932 domain-containing protein</fullName>
    </recommendedName>
</protein>
<sequence>MNKMKKNKAISLVLCIILVFVTGCTSTRVENKHDTNGKENKQIVKEFNNINMIVDPRIELLSVIIYLCPDYNESTKSITPENLSYKKDVEERFNKFKNHKAVNIFRSMFNNNGFSYDAPPTAMLFLSNTPNLTLREDIDKQDYVYTQCMERAGGEKKFLKFVEALNDFCAETNFYEFYNEHLDYYNKIIDNTVNNLEDIDYVSQVEKYYGKEQRGYNIVLNGMLYANNYGPKIKNKDGSYDLYSILGSSGIKNDVPVFSDDVYFKYIVRHEFGHSFVNYLATQNIKEVNKYSKLYEPIKADMEKQAYSTWETCLNEHIVRAAVIRITDIYGTKEEVDKYLKMEKECSFIYVEDIIDLLKKEYEPNRDKYKTFEDFYPQILKLLDKLMQKN</sequence>
<feature type="chain" id="PRO_5039213936" description="DUF4932 domain-containing protein" evidence="1">
    <location>
        <begin position="27"/>
        <end position="390"/>
    </location>
</feature>
<evidence type="ECO:0000313" key="2">
    <source>
        <dbReference type="EMBL" id="SDL76364.1"/>
    </source>
</evidence>
<keyword evidence="3" id="KW-1185">Reference proteome</keyword>
<dbReference type="STRING" id="1121325.SAMN04515677_103314"/>
<gene>
    <name evidence="2" type="ORF">SAMN04515677_103314</name>
</gene>
<dbReference type="EMBL" id="FNGW01000003">
    <property type="protein sequence ID" value="SDL76364.1"/>
    <property type="molecule type" value="Genomic_DNA"/>
</dbReference>
<organism evidence="2 3">
    <name type="scientific">Romboutsia lituseburensis DSM 797</name>
    <dbReference type="NCBI Taxonomy" id="1121325"/>
    <lineage>
        <taxon>Bacteria</taxon>
        <taxon>Bacillati</taxon>
        <taxon>Bacillota</taxon>
        <taxon>Clostridia</taxon>
        <taxon>Peptostreptococcales</taxon>
        <taxon>Peptostreptococcaceae</taxon>
        <taxon>Romboutsia</taxon>
    </lineage>
</organism>
<dbReference type="PROSITE" id="PS51257">
    <property type="entry name" value="PROKAR_LIPOPROTEIN"/>
    <property type="match status" value="1"/>
</dbReference>
<keyword evidence="1" id="KW-0732">Signal</keyword>
<dbReference type="AlphaFoldDB" id="A0A1G9MQG9"/>
<reference evidence="2 3" key="1">
    <citation type="submission" date="2016-10" db="EMBL/GenBank/DDBJ databases">
        <authorList>
            <person name="de Groot N.N."/>
        </authorList>
    </citation>
    <scope>NUCLEOTIDE SEQUENCE [LARGE SCALE GENOMIC DNA]</scope>
    <source>
        <strain evidence="2 3">DSM 797</strain>
    </source>
</reference>
<proteinExistence type="predicted"/>
<evidence type="ECO:0000256" key="1">
    <source>
        <dbReference type="SAM" id="SignalP"/>
    </source>
</evidence>
<evidence type="ECO:0008006" key="4">
    <source>
        <dbReference type="Google" id="ProtNLM"/>
    </source>
</evidence>
<dbReference type="Proteomes" id="UP000199068">
    <property type="component" value="Unassembled WGS sequence"/>
</dbReference>
<dbReference type="RefSeq" id="WP_092725006.1">
    <property type="nucleotide sequence ID" value="NZ_FNGW01000003.1"/>
</dbReference>
<feature type="signal peptide" evidence="1">
    <location>
        <begin position="1"/>
        <end position="26"/>
    </location>
</feature>
<evidence type="ECO:0000313" key="3">
    <source>
        <dbReference type="Proteomes" id="UP000199068"/>
    </source>
</evidence>
<accession>A0A1G9MQG9</accession>